<keyword evidence="4 5" id="KW-0234">DNA repair</keyword>
<dbReference type="InterPro" id="IPR038973">
    <property type="entry name" value="MutL/Mlh/Pms-like"/>
</dbReference>
<protein>
    <recommendedName>
        <fullName evidence="2 5">DNA mismatch repair protein MutL</fullName>
    </recommendedName>
</protein>
<dbReference type="Gene3D" id="3.30.230.10">
    <property type="match status" value="1"/>
</dbReference>
<dbReference type="Pfam" id="PF08676">
    <property type="entry name" value="MutL_C"/>
    <property type="match status" value="1"/>
</dbReference>
<dbReference type="Pfam" id="PF13589">
    <property type="entry name" value="HATPase_c_3"/>
    <property type="match status" value="1"/>
</dbReference>
<dbReference type="FunFam" id="3.30.565.10:FF:000003">
    <property type="entry name" value="DNA mismatch repair endonuclease MutL"/>
    <property type="match status" value="1"/>
</dbReference>
<evidence type="ECO:0000256" key="1">
    <source>
        <dbReference type="ARBA" id="ARBA00006082"/>
    </source>
</evidence>
<dbReference type="PROSITE" id="PS00058">
    <property type="entry name" value="DNA_MISMATCH_REPAIR_1"/>
    <property type="match status" value="1"/>
</dbReference>
<feature type="domain" description="MutL C-terminal dimerisation" evidence="6">
    <location>
        <begin position="413"/>
        <end position="551"/>
    </location>
</feature>
<dbReference type="PANTHER" id="PTHR10073:SF12">
    <property type="entry name" value="DNA MISMATCH REPAIR PROTEIN MLH1"/>
    <property type="match status" value="1"/>
</dbReference>
<evidence type="ECO:0000256" key="5">
    <source>
        <dbReference type="HAMAP-Rule" id="MF_00149"/>
    </source>
</evidence>
<dbReference type="InterPro" id="IPR042121">
    <property type="entry name" value="MutL_C_regsub"/>
</dbReference>
<dbReference type="SUPFAM" id="SSF118116">
    <property type="entry name" value="DNA mismatch repair protein MutL"/>
    <property type="match status" value="1"/>
</dbReference>
<evidence type="ECO:0000259" key="6">
    <source>
        <dbReference type="SMART" id="SM00853"/>
    </source>
</evidence>
<dbReference type="InterPro" id="IPR042120">
    <property type="entry name" value="MutL_C_dimsub"/>
</dbReference>
<dbReference type="InterPro" id="IPR020667">
    <property type="entry name" value="DNA_mismatch_repair_MutL"/>
</dbReference>
<comment type="function">
    <text evidence="5">This protein is involved in the repair of mismatches in DNA. It is required for dam-dependent methyl-directed DNA mismatch repair. May act as a 'molecular matchmaker', a protein that promotes the formation of a stable complex between two or more DNA-binding proteins in an ATP-dependent manner without itself being part of a final effector complex.</text>
</comment>
<evidence type="ECO:0000256" key="4">
    <source>
        <dbReference type="ARBA" id="ARBA00023204"/>
    </source>
</evidence>
<dbReference type="InterPro" id="IPR014790">
    <property type="entry name" value="MutL_C"/>
</dbReference>
<reference evidence="8" key="1">
    <citation type="submission" date="2017-07" db="EMBL/GenBank/DDBJ databases">
        <title>The cable genome - Insights into the physiology and evolution of filamentous bacteria capable of sulfide oxidation via long distance electron transfer.</title>
        <authorList>
            <person name="Thorup C."/>
            <person name="Bjerg J.T."/>
            <person name="Schreiber L."/>
            <person name="Nielsen L.P."/>
            <person name="Kjeldsen K.U."/>
            <person name="Boesen T."/>
            <person name="Boggild A."/>
            <person name="Meysman F."/>
            <person name="Geelhoed J."/>
            <person name="Schramm A."/>
        </authorList>
    </citation>
    <scope>NUCLEOTIDE SEQUENCE [LARGE SCALE GENOMIC DNA]</scope>
    <source>
        <strain evidence="8">GS</strain>
    </source>
</reference>
<dbReference type="SMART" id="SM01340">
    <property type="entry name" value="DNA_mis_repair"/>
    <property type="match status" value="1"/>
</dbReference>
<dbReference type="InterPro" id="IPR014762">
    <property type="entry name" value="DNA_mismatch_repair_CS"/>
</dbReference>
<dbReference type="InterPro" id="IPR014721">
    <property type="entry name" value="Ribsml_uS5_D2-typ_fold_subgr"/>
</dbReference>
<dbReference type="NCBIfam" id="TIGR00585">
    <property type="entry name" value="mutl"/>
    <property type="match status" value="1"/>
</dbReference>
<dbReference type="GO" id="GO:0140664">
    <property type="term" value="F:ATP-dependent DNA damage sensor activity"/>
    <property type="evidence" value="ECO:0007669"/>
    <property type="project" value="InterPro"/>
</dbReference>
<dbReference type="PANTHER" id="PTHR10073">
    <property type="entry name" value="DNA MISMATCH REPAIR PROTEIN MLH, PMS, MUTL"/>
    <property type="match status" value="1"/>
</dbReference>
<dbReference type="HAMAP" id="MF_00149">
    <property type="entry name" value="DNA_mis_repair"/>
    <property type="match status" value="1"/>
</dbReference>
<dbReference type="Gene3D" id="3.30.1540.20">
    <property type="entry name" value="MutL, C-terminal domain, dimerisation subdomain"/>
    <property type="match status" value="1"/>
</dbReference>
<dbReference type="GO" id="GO:0030983">
    <property type="term" value="F:mismatched DNA binding"/>
    <property type="evidence" value="ECO:0007669"/>
    <property type="project" value="InterPro"/>
</dbReference>
<dbReference type="SUPFAM" id="SSF54211">
    <property type="entry name" value="Ribosomal protein S5 domain 2-like"/>
    <property type="match status" value="1"/>
</dbReference>
<dbReference type="GO" id="GO:0006298">
    <property type="term" value="P:mismatch repair"/>
    <property type="evidence" value="ECO:0007669"/>
    <property type="project" value="UniProtKB-UniRule"/>
</dbReference>
<dbReference type="EMBL" id="NQJD01000030">
    <property type="protein sequence ID" value="TAA74324.1"/>
    <property type="molecule type" value="Genomic_DNA"/>
</dbReference>
<dbReference type="AlphaFoldDB" id="A0A521FZX4"/>
<proteinExistence type="inferred from homology"/>
<dbReference type="SMART" id="SM00853">
    <property type="entry name" value="MutL_C"/>
    <property type="match status" value="1"/>
</dbReference>
<dbReference type="Gene3D" id="3.30.1370.100">
    <property type="entry name" value="MutL, C-terminal domain, regulatory subdomain"/>
    <property type="match status" value="1"/>
</dbReference>
<evidence type="ECO:0000313" key="8">
    <source>
        <dbReference type="EMBL" id="TAA74324.1"/>
    </source>
</evidence>
<evidence type="ECO:0000313" key="9">
    <source>
        <dbReference type="Proteomes" id="UP000316238"/>
    </source>
</evidence>
<evidence type="ECO:0000256" key="2">
    <source>
        <dbReference type="ARBA" id="ARBA00021975"/>
    </source>
</evidence>
<accession>A0A521FZX4</accession>
<dbReference type="InterPro" id="IPR013507">
    <property type="entry name" value="DNA_mismatch_S5_2-like"/>
</dbReference>
<dbReference type="InterPro" id="IPR036890">
    <property type="entry name" value="HATPase_C_sf"/>
</dbReference>
<gene>
    <name evidence="5" type="primary">mutL</name>
    <name evidence="8" type="ORF">CDV28_13020</name>
</gene>
<dbReference type="CDD" id="cd16926">
    <property type="entry name" value="HATPase_MutL-MLH-PMS-like"/>
    <property type="match status" value="1"/>
</dbReference>
<dbReference type="CDD" id="cd00782">
    <property type="entry name" value="MutL_Trans"/>
    <property type="match status" value="1"/>
</dbReference>
<sequence>MSKIRILSDQLASRIAAGEVVERPASAVKELLENALDAGASRIEIQVEDDGTRLIRVADNGCGMDQDDVLLCLERHATSKLTEKSQLDAIATLGFRGEALPSIASVSRLTILSRTHEATSGTRAEVRCGILHDLHEDGCACGTIVEIRNLFANIPARRKFLKSKRTELAHIEEVIRSQALAYPEVSFSLHIDERKTLDLPAASPEQRLRDVFRWPEEKLLVIEASGGSLAVYGWLLPSGTTVGLLRICVNRRPVQDRMLRHAVAEGMQSLLMKGQQPAGGLLLKLSPELADINVHPAKREIRFRNSGEVHQAVVKAVVEAVRQQQGQLRSQLFAVPKQMEPVAPPVFHETSCMTAPALSGCCDVGAKNFSPLQVRLPQGVCVAEPQPQFREQFAKLPEMRPLLLEPKRGGLRLIGQLLNLYLLCEHEGQLVVIDQHAAHERIIYQQLRENYEQRQPVSQTLLFPVTVELKPEHADILEKKGEMISALGLEAEFFGGSTWIIKTLPALAAHLPPQEILLEIIDGLSSSVPEHVNKMLAALACKAAVKAGNRLQPEEMLKLLEQMGECTTFSHCPHGRPVLKFFSQQEMEKWFKRGG</sequence>
<dbReference type="SUPFAM" id="SSF55874">
    <property type="entry name" value="ATPase domain of HSP90 chaperone/DNA topoisomerase II/histidine kinase"/>
    <property type="match status" value="1"/>
</dbReference>
<comment type="caution">
    <text evidence="8">The sequence shown here is derived from an EMBL/GenBank/DDBJ whole genome shotgun (WGS) entry which is preliminary data.</text>
</comment>
<feature type="domain" description="DNA mismatch repair protein S5" evidence="7">
    <location>
        <begin position="208"/>
        <end position="322"/>
    </location>
</feature>
<dbReference type="GO" id="GO:0005524">
    <property type="term" value="F:ATP binding"/>
    <property type="evidence" value="ECO:0007669"/>
    <property type="project" value="InterPro"/>
</dbReference>
<evidence type="ECO:0000259" key="7">
    <source>
        <dbReference type="SMART" id="SM01340"/>
    </source>
</evidence>
<keyword evidence="3 5" id="KW-0227">DNA damage</keyword>
<dbReference type="GO" id="GO:0016887">
    <property type="term" value="F:ATP hydrolysis activity"/>
    <property type="evidence" value="ECO:0007669"/>
    <property type="project" value="InterPro"/>
</dbReference>
<dbReference type="Pfam" id="PF01119">
    <property type="entry name" value="DNA_mis_repair"/>
    <property type="match status" value="1"/>
</dbReference>
<dbReference type="Proteomes" id="UP000316238">
    <property type="component" value="Unassembled WGS sequence"/>
</dbReference>
<dbReference type="Gene3D" id="3.30.565.10">
    <property type="entry name" value="Histidine kinase-like ATPase, C-terminal domain"/>
    <property type="match status" value="1"/>
</dbReference>
<comment type="similarity">
    <text evidence="1 5">Belongs to the DNA mismatch repair MutL/HexB family.</text>
</comment>
<dbReference type="InterPro" id="IPR037198">
    <property type="entry name" value="MutL_C_sf"/>
</dbReference>
<evidence type="ECO:0000256" key="3">
    <source>
        <dbReference type="ARBA" id="ARBA00022763"/>
    </source>
</evidence>
<dbReference type="InterPro" id="IPR002099">
    <property type="entry name" value="MutL/Mlh/PMS"/>
</dbReference>
<dbReference type="InterPro" id="IPR020568">
    <property type="entry name" value="Ribosomal_Su5_D2-typ_SF"/>
</dbReference>
<organism evidence="8 9">
    <name type="scientific">Candidatus Electronema aureum</name>
    <dbReference type="NCBI Taxonomy" id="2005002"/>
    <lineage>
        <taxon>Bacteria</taxon>
        <taxon>Pseudomonadati</taxon>
        <taxon>Thermodesulfobacteriota</taxon>
        <taxon>Desulfobulbia</taxon>
        <taxon>Desulfobulbales</taxon>
        <taxon>Desulfobulbaceae</taxon>
        <taxon>Candidatus Electronema</taxon>
    </lineage>
</organism>
<keyword evidence="9" id="KW-1185">Reference proteome</keyword>
<dbReference type="GO" id="GO:0032300">
    <property type="term" value="C:mismatch repair complex"/>
    <property type="evidence" value="ECO:0007669"/>
    <property type="project" value="InterPro"/>
</dbReference>
<name>A0A521FZX4_9BACT</name>